<name>A0A2U1N6C2_ARTAN</name>
<reference evidence="8 9" key="1">
    <citation type="journal article" date="2018" name="Mol. Plant">
        <title>The genome of Artemisia annua provides insight into the evolution of Asteraceae family and artemisinin biosynthesis.</title>
        <authorList>
            <person name="Shen Q."/>
            <person name="Zhang L."/>
            <person name="Liao Z."/>
            <person name="Wang S."/>
            <person name="Yan T."/>
            <person name="Shi P."/>
            <person name="Liu M."/>
            <person name="Fu X."/>
            <person name="Pan Q."/>
            <person name="Wang Y."/>
            <person name="Lv Z."/>
            <person name="Lu X."/>
            <person name="Zhang F."/>
            <person name="Jiang W."/>
            <person name="Ma Y."/>
            <person name="Chen M."/>
            <person name="Hao X."/>
            <person name="Li L."/>
            <person name="Tang Y."/>
            <person name="Lv G."/>
            <person name="Zhou Y."/>
            <person name="Sun X."/>
            <person name="Brodelius P.E."/>
            <person name="Rose J.K.C."/>
            <person name="Tang K."/>
        </authorList>
    </citation>
    <scope>NUCLEOTIDE SEQUENCE [LARGE SCALE GENOMIC DNA]</scope>
    <source>
        <strain evidence="9">cv. Huhao1</strain>
        <tissue evidence="8">Leaf</tissue>
    </source>
</reference>
<accession>A0A2U1N6C2</accession>
<evidence type="ECO:0000313" key="9">
    <source>
        <dbReference type="Proteomes" id="UP000245207"/>
    </source>
</evidence>
<dbReference type="GO" id="GO:0005829">
    <property type="term" value="C:cytosol"/>
    <property type="evidence" value="ECO:0007669"/>
    <property type="project" value="TreeGrafter"/>
</dbReference>
<keyword evidence="9" id="KW-1185">Reference proteome</keyword>
<evidence type="ECO:0000256" key="3">
    <source>
        <dbReference type="ARBA" id="ARBA00022741"/>
    </source>
</evidence>
<dbReference type="Proteomes" id="UP000245207">
    <property type="component" value="Unassembled WGS sequence"/>
</dbReference>
<keyword evidence="6" id="KW-0030">Aminoacyl-tRNA synthetase</keyword>
<dbReference type="InterPro" id="IPR009008">
    <property type="entry name" value="Val/Leu/Ile-tRNA-synth_edit"/>
</dbReference>
<protein>
    <recommendedName>
        <fullName evidence="1">valine--tRNA ligase</fullName>
        <ecNumber evidence="1">6.1.1.9</ecNumber>
    </recommendedName>
    <alternativeName>
        <fullName evidence="7">Valyl-tRNA synthetase</fullName>
    </alternativeName>
</protein>
<sequence>MTFGRHVPIIADKYKLNYEQRWYNERGFFLAGKLGLPILNVMNEDGTLNEVARLHSGLDRFEARKELRAELEETGLAVKKEAHTSRVPRSQRGIGTMFTYGQNVCC</sequence>
<proteinExistence type="predicted"/>
<evidence type="ECO:0000313" key="8">
    <source>
        <dbReference type="EMBL" id="PWA69004.1"/>
    </source>
</evidence>
<dbReference type="AlphaFoldDB" id="A0A2U1N6C2"/>
<organism evidence="8 9">
    <name type="scientific">Artemisia annua</name>
    <name type="common">Sweet wormwood</name>
    <dbReference type="NCBI Taxonomy" id="35608"/>
    <lineage>
        <taxon>Eukaryota</taxon>
        <taxon>Viridiplantae</taxon>
        <taxon>Streptophyta</taxon>
        <taxon>Embryophyta</taxon>
        <taxon>Tracheophyta</taxon>
        <taxon>Spermatophyta</taxon>
        <taxon>Magnoliopsida</taxon>
        <taxon>eudicotyledons</taxon>
        <taxon>Gunneridae</taxon>
        <taxon>Pentapetalae</taxon>
        <taxon>asterids</taxon>
        <taxon>campanulids</taxon>
        <taxon>Asterales</taxon>
        <taxon>Asteraceae</taxon>
        <taxon>Asteroideae</taxon>
        <taxon>Anthemideae</taxon>
        <taxon>Artemisiinae</taxon>
        <taxon>Artemisia</taxon>
    </lineage>
</organism>
<dbReference type="SUPFAM" id="SSF50677">
    <property type="entry name" value="ValRS/IleRS/LeuRS editing domain"/>
    <property type="match status" value="1"/>
</dbReference>
<evidence type="ECO:0000256" key="2">
    <source>
        <dbReference type="ARBA" id="ARBA00022598"/>
    </source>
</evidence>
<evidence type="ECO:0000256" key="7">
    <source>
        <dbReference type="ARBA" id="ARBA00029936"/>
    </source>
</evidence>
<dbReference type="GO" id="GO:0006438">
    <property type="term" value="P:valyl-tRNA aminoacylation"/>
    <property type="evidence" value="ECO:0007669"/>
    <property type="project" value="InterPro"/>
</dbReference>
<dbReference type="STRING" id="35608.A0A2U1N6C2"/>
<keyword evidence="5" id="KW-0648">Protein biosynthesis</keyword>
<dbReference type="PANTHER" id="PTHR11946">
    <property type="entry name" value="VALYL-TRNA SYNTHETASES"/>
    <property type="match status" value="1"/>
</dbReference>
<comment type="caution">
    <text evidence="8">The sequence shown here is derived from an EMBL/GenBank/DDBJ whole genome shotgun (WGS) entry which is preliminary data.</text>
</comment>
<dbReference type="InterPro" id="IPR002303">
    <property type="entry name" value="Valyl-tRNA_ligase"/>
</dbReference>
<gene>
    <name evidence="8" type="ORF">CTI12_AA300770</name>
</gene>
<dbReference type="Gene3D" id="3.90.740.10">
    <property type="entry name" value="Valyl/Leucyl/Isoleucyl-tRNA synthetase, editing domain"/>
    <property type="match status" value="1"/>
</dbReference>
<keyword evidence="3" id="KW-0547">Nucleotide-binding</keyword>
<dbReference type="GO" id="GO:0002161">
    <property type="term" value="F:aminoacyl-tRNA deacylase activity"/>
    <property type="evidence" value="ECO:0007669"/>
    <property type="project" value="InterPro"/>
</dbReference>
<dbReference type="GO" id="GO:0004832">
    <property type="term" value="F:valine-tRNA ligase activity"/>
    <property type="evidence" value="ECO:0007669"/>
    <property type="project" value="UniProtKB-EC"/>
</dbReference>
<evidence type="ECO:0000256" key="6">
    <source>
        <dbReference type="ARBA" id="ARBA00023146"/>
    </source>
</evidence>
<dbReference type="GO" id="GO:0005524">
    <property type="term" value="F:ATP binding"/>
    <property type="evidence" value="ECO:0007669"/>
    <property type="project" value="UniProtKB-KW"/>
</dbReference>
<evidence type="ECO:0000256" key="5">
    <source>
        <dbReference type="ARBA" id="ARBA00022917"/>
    </source>
</evidence>
<dbReference type="EMBL" id="PKPP01003524">
    <property type="protein sequence ID" value="PWA69004.1"/>
    <property type="molecule type" value="Genomic_DNA"/>
</dbReference>
<evidence type="ECO:0000256" key="4">
    <source>
        <dbReference type="ARBA" id="ARBA00022840"/>
    </source>
</evidence>
<dbReference type="OrthoDB" id="1689471at2759"/>
<dbReference type="PANTHER" id="PTHR11946:SF93">
    <property type="entry name" value="VALINE--TRNA LIGASE, CHLOROPLASTIC_MITOCHONDRIAL 2"/>
    <property type="match status" value="1"/>
</dbReference>
<dbReference type="EC" id="6.1.1.9" evidence="1"/>
<keyword evidence="2 8" id="KW-0436">Ligase</keyword>
<keyword evidence="4" id="KW-0067">ATP-binding</keyword>
<evidence type="ECO:0000256" key="1">
    <source>
        <dbReference type="ARBA" id="ARBA00013169"/>
    </source>
</evidence>